<keyword evidence="1" id="KW-0732">Signal</keyword>
<evidence type="ECO:0000313" key="2">
    <source>
        <dbReference type="EMBL" id="GEL96282.1"/>
    </source>
</evidence>
<dbReference type="EMBL" id="BJWG01000016">
    <property type="protein sequence ID" value="GEL96282.1"/>
    <property type="molecule type" value="Genomic_DNA"/>
</dbReference>
<dbReference type="InterPro" id="IPR024006">
    <property type="entry name" value="Alt_signal_exp_actinobact"/>
</dbReference>
<reference evidence="2 3" key="1">
    <citation type="submission" date="2019-07" db="EMBL/GenBank/DDBJ databases">
        <title>Whole genome shotgun sequence of Cellulomonas composti NBRC 100758.</title>
        <authorList>
            <person name="Hosoyama A."/>
            <person name="Uohara A."/>
            <person name="Ohji S."/>
            <person name="Ichikawa N."/>
        </authorList>
    </citation>
    <scope>NUCLEOTIDE SEQUENCE [LARGE SCALE GENOMIC DNA]</scope>
    <source>
        <strain evidence="2 3">NBRC 100758</strain>
    </source>
</reference>
<evidence type="ECO:0000313" key="3">
    <source>
        <dbReference type="Proteomes" id="UP000321720"/>
    </source>
</evidence>
<protein>
    <recommendedName>
        <fullName evidence="4">Alternate-type signal peptide domain-containing protein</fullName>
    </recommendedName>
</protein>
<proteinExistence type="predicted"/>
<dbReference type="RefSeq" id="WP_146843916.1">
    <property type="nucleotide sequence ID" value="NZ_BJWG01000016.1"/>
</dbReference>
<name>A0A511JE95_9CELL</name>
<dbReference type="OrthoDB" id="4828659at2"/>
<keyword evidence="3" id="KW-1185">Reference proteome</keyword>
<evidence type="ECO:0000256" key="1">
    <source>
        <dbReference type="SAM" id="SignalP"/>
    </source>
</evidence>
<dbReference type="InterPro" id="IPR023833">
    <property type="entry name" value="Signal_pept_SipW-depend-type"/>
</dbReference>
<evidence type="ECO:0008006" key="4">
    <source>
        <dbReference type="Google" id="ProtNLM"/>
    </source>
</evidence>
<dbReference type="NCBIfam" id="TIGR04088">
    <property type="entry name" value="cognate_SipW"/>
    <property type="match status" value="1"/>
</dbReference>
<feature type="chain" id="PRO_5022104345" description="Alternate-type signal peptide domain-containing protein" evidence="1">
    <location>
        <begin position="26"/>
        <end position="228"/>
    </location>
</feature>
<dbReference type="Proteomes" id="UP000321720">
    <property type="component" value="Unassembled WGS sequence"/>
</dbReference>
<gene>
    <name evidence="2" type="ORF">CCO02nite_29400</name>
</gene>
<accession>A0A511JE95</accession>
<dbReference type="AlphaFoldDB" id="A0A511JE95"/>
<feature type="signal peptide" evidence="1">
    <location>
        <begin position="1"/>
        <end position="25"/>
    </location>
</feature>
<comment type="caution">
    <text evidence="2">The sequence shown here is derived from an EMBL/GenBank/DDBJ whole genome shotgun (WGS) entry which is preliminary data.</text>
</comment>
<organism evidence="2 3">
    <name type="scientific">Cellulomonas composti</name>
    <dbReference type="NCBI Taxonomy" id="266130"/>
    <lineage>
        <taxon>Bacteria</taxon>
        <taxon>Bacillati</taxon>
        <taxon>Actinomycetota</taxon>
        <taxon>Actinomycetes</taxon>
        <taxon>Micrococcales</taxon>
        <taxon>Cellulomonadaceae</taxon>
        <taxon>Cellulomonas</taxon>
    </lineage>
</organism>
<dbReference type="NCBIfam" id="TIGR04089">
    <property type="entry name" value="exp_by_SipW_III"/>
    <property type="match status" value="1"/>
</dbReference>
<sequence length="228" mass="23097">MKNRTKGVIAGLAGLALLSGGATFALWTDSATLTGGTITNGNLDVAAAGTVSWYDVSADRTDRNTTNPVTGTSAHTIASIATWRMVPGDVIQGNQGLAVALEGDNLVANLAVTVPAASPIPSSMSLTYQVFYGTDEVTSGPVAVGTPTSLRLMAGRTNQDNGNPSVTGATVVNETSIAATPVANFTVVITATFDSTTTNRVDAQATTVLSNVAVTLTQDRTASSGNGF</sequence>